<name>A0A401IJ14_APHSA</name>
<accession>A0A401IJ14</accession>
<proteinExistence type="predicted"/>
<comment type="caution">
    <text evidence="1">The sequence shown here is derived from an EMBL/GenBank/DDBJ whole genome shotgun (WGS) entry which is preliminary data.</text>
</comment>
<dbReference type="Proteomes" id="UP000287247">
    <property type="component" value="Unassembled WGS sequence"/>
</dbReference>
<gene>
    <name evidence="1" type="ORF">AsFPU1_2501</name>
</gene>
<dbReference type="RefSeq" id="WP_124975315.1">
    <property type="nucleotide sequence ID" value="NZ_BDQK01000013.1"/>
</dbReference>
<evidence type="ECO:0000313" key="2">
    <source>
        <dbReference type="Proteomes" id="UP000287247"/>
    </source>
</evidence>
<sequence>MELEQIKTMIERALADKRLSPLESDSIKAAIYSDKKVTPEEAELFRNLQEQIWNGDVIIEE</sequence>
<keyword evidence="2" id="KW-1185">Reference proteome</keyword>
<dbReference type="AlphaFoldDB" id="A0A401IJ14"/>
<evidence type="ECO:0000313" key="1">
    <source>
        <dbReference type="EMBL" id="GBF81091.1"/>
    </source>
</evidence>
<organism evidence="1 2">
    <name type="scientific">Aphanothece sacrum FPU1</name>
    <dbReference type="NCBI Taxonomy" id="1920663"/>
    <lineage>
        <taxon>Bacteria</taxon>
        <taxon>Bacillati</taxon>
        <taxon>Cyanobacteriota</taxon>
        <taxon>Cyanophyceae</taxon>
        <taxon>Oscillatoriophycideae</taxon>
        <taxon>Chroococcales</taxon>
        <taxon>Aphanothecaceae</taxon>
        <taxon>Aphanothece</taxon>
    </lineage>
</organism>
<reference evidence="2" key="1">
    <citation type="submission" date="2017-05" db="EMBL/GenBank/DDBJ databases">
        <title>Physiological properties and genetic analysis related to exopolysaccharide production of fresh-water unicellular cyanobacterium Aphanothece sacrum, Suizenji Nori, that has been cultured as a food source in Japan.</title>
        <authorList>
            <person name="Kanesaki Y."/>
            <person name="Yoshikawa S."/>
            <person name="Ohki K."/>
        </authorList>
    </citation>
    <scope>NUCLEOTIDE SEQUENCE [LARGE SCALE GENOMIC DNA]</scope>
    <source>
        <strain evidence="2">FPU1</strain>
    </source>
</reference>
<dbReference type="OrthoDB" id="466790at2"/>
<protein>
    <submittedName>
        <fullName evidence="1">Uncharacterized protein</fullName>
    </submittedName>
</protein>
<dbReference type="EMBL" id="BDQK01000013">
    <property type="protein sequence ID" value="GBF81091.1"/>
    <property type="molecule type" value="Genomic_DNA"/>
</dbReference>